<evidence type="ECO:0000313" key="2">
    <source>
        <dbReference type="EMBL" id="CDP93661.1"/>
    </source>
</evidence>
<proteinExistence type="predicted"/>
<dbReference type="EMBL" id="LN856891">
    <property type="protein sequence ID" value="CDP93661.1"/>
    <property type="molecule type" value="Genomic_DNA"/>
</dbReference>
<accession>A0A4E9FQT0</accession>
<feature type="compositionally biased region" description="Low complexity" evidence="1">
    <location>
        <begin position="183"/>
        <end position="197"/>
    </location>
</feature>
<evidence type="ECO:0000313" key="4">
    <source>
        <dbReference type="Proteomes" id="UP000006672"/>
    </source>
</evidence>
<keyword evidence="4" id="KW-1185">Reference proteome</keyword>
<reference evidence="3" key="3">
    <citation type="submission" date="2019-04" db="EMBL/GenBank/DDBJ databases">
        <authorList>
            <person name="Howe K."/>
            <person name="Paulini M."/>
            <person name="Williams G."/>
        </authorList>
    </citation>
    <scope>NUCLEOTIDE SEQUENCE [LARGE SCALE GENOMIC DNA]</scope>
    <source>
        <strain evidence="3">FR3</strain>
    </source>
</reference>
<name>A0A0K0JYY0_BRUMA</name>
<dbReference type="AlphaFoldDB" id="A0A0K0JYY0"/>
<evidence type="ECO:0000313" key="3">
    <source>
        <dbReference type="EMBL" id="VIO99230.1"/>
    </source>
</evidence>
<dbReference type="WBParaSite" id="Bm9341.1">
    <property type="protein sequence ID" value="Bm9341.1"/>
    <property type="gene ID" value="WBGene00229602"/>
</dbReference>
<organism evidence="2">
    <name type="scientific">Brugia malayi</name>
    <name type="common">Filarial nematode worm</name>
    <dbReference type="NCBI Taxonomy" id="6279"/>
    <lineage>
        <taxon>Eukaryota</taxon>
        <taxon>Metazoa</taxon>
        <taxon>Ecdysozoa</taxon>
        <taxon>Nematoda</taxon>
        <taxon>Chromadorea</taxon>
        <taxon>Rhabditida</taxon>
        <taxon>Spirurina</taxon>
        <taxon>Spiruromorpha</taxon>
        <taxon>Filarioidea</taxon>
        <taxon>Onchocercidae</taxon>
        <taxon>Brugia</taxon>
    </lineage>
</organism>
<dbReference type="WormBase" id="Bm9341">
    <property type="protein sequence ID" value="BM33123"/>
    <property type="gene ID" value="WBGene00229602"/>
</dbReference>
<dbReference type="CTD" id="6096579"/>
<sequence>MTEEEIEEKNDNAEKIDYVEFLRTTGQLKTKIFEIIENNTQNLNNLLVKQEHSSCLSNSKSLPQIRLKRNEIGSKSMDDEINSNTPCTFYEAVSTSNYSVDKNQQCEVSKLAGPPTVSTLPSILRPPKRWQKKAYYSLDSSQKQILDDMKIINDEDLLHMPTICSPSTQKTTETSSKYDKRANNYQNSSENSSKSKQ</sequence>
<feature type="region of interest" description="Disordered" evidence="1">
    <location>
        <begin position="160"/>
        <end position="197"/>
    </location>
</feature>
<dbReference type="Proteomes" id="UP000006672">
    <property type="component" value="Unassembled WGS sequence"/>
</dbReference>
<dbReference type="RefSeq" id="XP_042938300.1">
    <property type="nucleotide sequence ID" value="XM_043082366.1"/>
</dbReference>
<reference evidence="2" key="2">
    <citation type="submission" date="2012-12" db="EMBL/GenBank/DDBJ databases">
        <authorList>
            <person name="Gao Y.W."/>
            <person name="Fan S.T."/>
            <person name="Sun H.T."/>
            <person name="Wang Z."/>
            <person name="Gao X.L."/>
            <person name="Li Y.G."/>
            <person name="Wang T.C."/>
            <person name="Zhang K."/>
            <person name="Xu W.W."/>
            <person name="Yu Z.J."/>
            <person name="Xia X.Z."/>
        </authorList>
    </citation>
    <scope>NUCLEOTIDE SEQUENCE</scope>
    <source>
        <strain evidence="2">FR3</strain>
    </source>
</reference>
<evidence type="ECO:0000313" key="5">
    <source>
        <dbReference type="WBParaSite" id="Bm9341.1"/>
    </source>
</evidence>
<accession>A0A0K0JYY0</accession>
<dbReference type="OrthoDB" id="5853797at2759"/>
<dbReference type="KEGG" id="bmy:BM_BM9341"/>
<evidence type="ECO:0000313" key="6">
    <source>
        <dbReference type="WormBase" id="Bm9341"/>
    </source>
</evidence>
<dbReference type="GeneID" id="6096579"/>
<dbReference type="OMA" id="HMPTICS"/>
<evidence type="ECO:0000256" key="1">
    <source>
        <dbReference type="SAM" id="MobiDB-lite"/>
    </source>
</evidence>
<dbReference type="EMBL" id="CAAKNF010000195">
    <property type="protein sequence ID" value="VIO99230.1"/>
    <property type="molecule type" value="Genomic_DNA"/>
</dbReference>
<reference evidence="5" key="4">
    <citation type="submission" date="2019-12" db="UniProtKB">
        <authorList>
            <consortium name="WormBaseParasite"/>
        </authorList>
    </citation>
    <scope>IDENTIFICATION</scope>
</reference>
<protein>
    <submittedName>
        <fullName evidence="2 5">Bm9341</fullName>
    </submittedName>
</protein>
<gene>
    <name evidence="2 5 6" type="ORF">Bm9341</name>
    <name evidence="3" type="ORF">BM_BM9341</name>
    <name evidence="2" type="ORF">BM_Bm9341</name>
</gene>
<reference evidence="2 4" key="1">
    <citation type="journal article" date="2007" name="Science">
        <title>Draft genome of the filarial nematode parasite Brugia malayi.</title>
        <authorList>
            <person name="Ghedin E."/>
            <person name="Wang S."/>
            <person name="Spiro D."/>
            <person name="Caler E."/>
            <person name="Zhao Q."/>
            <person name="Crabtree J."/>
            <person name="Allen J.E."/>
            <person name="Delcher A.L."/>
            <person name="Guiliano D.B."/>
            <person name="Miranda-Saavedra D."/>
            <person name="Angiuoli S.V."/>
            <person name="Creasy T."/>
            <person name="Amedeo P."/>
            <person name="Haas B."/>
            <person name="El-Sayed N.M."/>
            <person name="Wortman J.R."/>
            <person name="Feldblyum T."/>
            <person name="Tallon L."/>
            <person name="Schatz M."/>
            <person name="Shumway M."/>
            <person name="Koo H."/>
            <person name="Salzberg S.L."/>
            <person name="Schobel S."/>
            <person name="Pertea M."/>
            <person name="Pop M."/>
            <person name="White O."/>
            <person name="Barton G.J."/>
            <person name="Carlow C.K."/>
            <person name="Crawford M.J."/>
            <person name="Daub J."/>
            <person name="Dimmic M.W."/>
            <person name="Estes C.F."/>
            <person name="Foster J.M."/>
            <person name="Ganatra M."/>
            <person name="Gregory W.F."/>
            <person name="Johnson N.M."/>
            <person name="Jin J."/>
            <person name="Komuniecki R."/>
            <person name="Korf I."/>
            <person name="Kumar S."/>
            <person name="Laney S."/>
            <person name="Li B.W."/>
            <person name="Li W."/>
            <person name="Lindblom T.H."/>
            <person name="Lustigman S."/>
            <person name="Ma D."/>
            <person name="Maina C.V."/>
            <person name="Martin D.M."/>
            <person name="McCarter J.P."/>
            <person name="McReynolds L."/>
            <person name="Mitreva M."/>
            <person name="Nutman T.B."/>
            <person name="Parkinson J."/>
            <person name="Peregrin-Alvarez J.M."/>
            <person name="Poole C."/>
            <person name="Ren Q."/>
            <person name="Saunders L."/>
            <person name="Sluder A.E."/>
            <person name="Smith K."/>
            <person name="Stanke M."/>
            <person name="Unnasch T.R."/>
            <person name="Ware J."/>
            <person name="Wei A.D."/>
            <person name="Weil G."/>
            <person name="Williams D.J."/>
            <person name="Zhang Y."/>
            <person name="Williams S.A."/>
            <person name="Fraser-Liggett C."/>
            <person name="Slatko B."/>
            <person name="Blaxter M.L."/>
            <person name="Scott A.L."/>
        </authorList>
    </citation>
    <scope>NUCLEOTIDE SEQUENCE</scope>
    <source>
        <strain evidence="2 4">FR3</strain>
    </source>
</reference>
<feature type="compositionally biased region" description="Polar residues" evidence="1">
    <location>
        <begin position="164"/>
        <end position="175"/>
    </location>
</feature>